<dbReference type="SUPFAM" id="SSF52540">
    <property type="entry name" value="P-loop containing nucleoside triphosphate hydrolases"/>
    <property type="match status" value="1"/>
</dbReference>
<proteinExistence type="inferred from homology"/>
<dbReference type="Pfam" id="PF00931">
    <property type="entry name" value="NB-ARC"/>
    <property type="match status" value="1"/>
</dbReference>
<feature type="region of interest" description="Disordered" evidence="6">
    <location>
        <begin position="746"/>
        <end position="765"/>
    </location>
</feature>
<evidence type="ECO:0000256" key="4">
    <source>
        <dbReference type="ARBA" id="ARBA00023163"/>
    </source>
</evidence>
<dbReference type="SMART" id="SM00862">
    <property type="entry name" value="Trans_reg_C"/>
    <property type="match status" value="1"/>
</dbReference>
<evidence type="ECO:0000256" key="5">
    <source>
        <dbReference type="PROSITE-ProRule" id="PRU01091"/>
    </source>
</evidence>
<evidence type="ECO:0000256" key="2">
    <source>
        <dbReference type="ARBA" id="ARBA00023015"/>
    </source>
</evidence>
<evidence type="ECO:0000256" key="6">
    <source>
        <dbReference type="SAM" id="MobiDB-lite"/>
    </source>
</evidence>
<keyword evidence="4" id="KW-0804">Transcription</keyword>
<evidence type="ECO:0000256" key="1">
    <source>
        <dbReference type="ARBA" id="ARBA00005820"/>
    </source>
</evidence>
<feature type="domain" description="OmpR/PhoB-type" evidence="7">
    <location>
        <begin position="11"/>
        <end position="109"/>
    </location>
</feature>
<dbReference type="InterPro" id="IPR011990">
    <property type="entry name" value="TPR-like_helical_dom_sf"/>
</dbReference>
<dbReference type="SUPFAM" id="SSF48452">
    <property type="entry name" value="TPR-like"/>
    <property type="match status" value="1"/>
</dbReference>
<dbReference type="SUPFAM" id="SSF46894">
    <property type="entry name" value="C-terminal effector domain of the bipartite response regulators"/>
    <property type="match status" value="1"/>
</dbReference>
<gene>
    <name evidence="8" type="ORF">HDA32_003136</name>
</gene>
<dbReference type="InterPro" id="IPR002182">
    <property type="entry name" value="NB-ARC"/>
</dbReference>
<dbReference type="GO" id="GO:0006355">
    <property type="term" value="P:regulation of DNA-templated transcription"/>
    <property type="evidence" value="ECO:0007669"/>
    <property type="project" value="InterPro"/>
</dbReference>
<dbReference type="InterPro" id="IPR027417">
    <property type="entry name" value="P-loop_NTPase"/>
</dbReference>
<protein>
    <submittedName>
        <fullName evidence="8">DNA-binding SARP family transcriptional activator/DNA polymerase III delta prime subunit</fullName>
    </submittedName>
</protein>
<dbReference type="Gene3D" id="1.10.10.10">
    <property type="entry name" value="Winged helix-like DNA-binding domain superfamily/Winged helix DNA-binding domain"/>
    <property type="match status" value="1"/>
</dbReference>
<name>A0A852TUA1_9ACTN</name>
<comment type="caution">
    <text evidence="8">The sequence shown here is derived from an EMBL/GenBank/DDBJ whole genome shotgun (WGS) entry which is preliminary data.</text>
</comment>
<comment type="similarity">
    <text evidence="1">Belongs to the AfsR/DnrI/RedD regulatory family.</text>
</comment>
<dbReference type="SMART" id="SM01043">
    <property type="entry name" value="BTAD"/>
    <property type="match status" value="1"/>
</dbReference>
<evidence type="ECO:0000256" key="3">
    <source>
        <dbReference type="ARBA" id="ARBA00023125"/>
    </source>
</evidence>
<keyword evidence="9" id="KW-1185">Reference proteome</keyword>
<evidence type="ECO:0000313" key="8">
    <source>
        <dbReference type="EMBL" id="NYE48016.1"/>
    </source>
</evidence>
<feature type="region of interest" description="Disordered" evidence="6">
    <location>
        <begin position="259"/>
        <end position="314"/>
    </location>
</feature>
<reference evidence="8 9" key="1">
    <citation type="submission" date="2020-07" db="EMBL/GenBank/DDBJ databases">
        <title>Sequencing the genomes of 1000 actinobacteria strains.</title>
        <authorList>
            <person name="Klenk H.-P."/>
        </authorList>
    </citation>
    <scope>NUCLEOTIDE SEQUENCE [LARGE SCALE GENOMIC DNA]</scope>
    <source>
        <strain evidence="8 9">CXB654</strain>
    </source>
</reference>
<feature type="DNA-binding region" description="OmpR/PhoB-type" evidence="5">
    <location>
        <begin position="11"/>
        <end position="109"/>
    </location>
</feature>
<dbReference type="InterPro" id="IPR016032">
    <property type="entry name" value="Sig_transdc_resp-reg_C-effctor"/>
</dbReference>
<evidence type="ECO:0000313" key="9">
    <source>
        <dbReference type="Proteomes" id="UP000589036"/>
    </source>
</evidence>
<dbReference type="PRINTS" id="PR00364">
    <property type="entry name" value="DISEASERSIST"/>
</dbReference>
<dbReference type="InterPro" id="IPR051677">
    <property type="entry name" value="AfsR-DnrI-RedD_regulator"/>
</dbReference>
<dbReference type="Pfam" id="PF00486">
    <property type="entry name" value="Trans_reg_C"/>
    <property type="match status" value="1"/>
</dbReference>
<sequence length="765" mass="83571">MQTGRSMIGDSEESERAVYRILGPLQIASASGGPLVPPGRQRKLLSALLLEPGRIISTDQLVDVIWESSPPETARTQVQICISRLRKLLKKASGDARIVTQSPGYFLQLDSSKIDSQIYARLVADADTAARKEEPEEALRLVRKALALWRGPALKGITSGALRAKATRLDEDWLSTVEKCFSLELALGRHHQSIGELRELVEQYPLRERFRAQLILALHWSGRRAEALETYRSGRELLVAELGLEPGPELRSLEKTVLTEESTPKAAGGVPGRPATFPGSSATLTEHRASRGPLASEPAERAADTRRPRQLPSDIKDFVGRDKALSQAHDELLDARTPGAANVVAFTGLPGIGKSTTAVRLAHTLVADHFPDGQLFCDMRGNRGSPVSPYDALRRILRTLGEKRLAVPAGLDERSALYRNLVAHRRILLVLDDVASEEQVIPLLPGSGTCAVLLTSRNRLTGPPGVRRIELTEFSKGESLELLSRVAGRERVAGDKDAATALAERAAHLPLTVRGIAAWLAARPHYPLACIANRLGDGRPWPNGPVRETLRTRAELAIVYDRLEPESRRALRMLGLTPESNIPAWVMNALTDLPGPRHLDILDALLDAHLLDMEGMDVGGAPRYRLPAIVRLFARDRLAAQETAQECRAATERMLGGWISLVDEANRRIHGGGHSGPGRGTYHWNAPPRYAQQALADPLTWVEVERRNLCSALAQASEHGLDELRRELGTGIEALGLFPGLVGTGRRARHHSCNGAPGIKKRRTA</sequence>
<dbReference type="PROSITE" id="PS51755">
    <property type="entry name" value="OMPR_PHOB"/>
    <property type="match status" value="1"/>
</dbReference>
<dbReference type="GO" id="GO:0003677">
    <property type="term" value="F:DNA binding"/>
    <property type="evidence" value="ECO:0007669"/>
    <property type="project" value="UniProtKB-UniRule"/>
</dbReference>
<dbReference type="RefSeq" id="WP_179643878.1">
    <property type="nucleotide sequence ID" value="NZ_BAAAYY010000016.1"/>
</dbReference>
<organism evidence="8 9">
    <name type="scientific">Spinactinospora alkalitolerans</name>
    <dbReference type="NCBI Taxonomy" id="687207"/>
    <lineage>
        <taxon>Bacteria</taxon>
        <taxon>Bacillati</taxon>
        <taxon>Actinomycetota</taxon>
        <taxon>Actinomycetes</taxon>
        <taxon>Streptosporangiales</taxon>
        <taxon>Nocardiopsidaceae</taxon>
        <taxon>Spinactinospora</taxon>
    </lineage>
</organism>
<dbReference type="Proteomes" id="UP000589036">
    <property type="component" value="Unassembled WGS sequence"/>
</dbReference>
<dbReference type="InterPro" id="IPR036388">
    <property type="entry name" value="WH-like_DNA-bd_sf"/>
</dbReference>
<dbReference type="CDD" id="cd15831">
    <property type="entry name" value="BTAD"/>
    <property type="match status" value="1"/>
</dbReference>
<dbReference type="Gene3D" id="3.40.50.300">
    <property type="entry name" value="P-loop containing nucleotide triphosphate hydrolases"/>
    <property type="match status" value="1"/>
</dbReference>
<evidence type="ECO:0000259" key="7">
    <source>
        <dbReference type="PROSITE" id="PS51755"/>
    </source>
</evidence>
<dbReference type="GO" id="GO:0043531">
    <property type="term" value="F:ADP binding"/>
    <property type="evidence" value="ECO:0007669"/>
    <property type="project" value="InterPro"/>
</dbReference>
<dbReference type="PANTHER" id="PTHR35807">
    <property type="entry name" value="TRANSCRIPTIONAL REGULATOR REDD-RELATED"/>
    <property type="match status" value="1"/>
</dbReference>
<accession>A0A852TUA1</accession>
<dbReference type="PANTHER" id="PTHR35807:SF1">
    <property type="entry name" value="TRANSCRIPTIONAL REGULATOR REDD"/>
    <property type="match status" value="1"/>
</dbReference>
<dbReference type="Gene3D" id="1.25.40.10">
    <property type="entry name" value="Tetratricopeptide repeat domain"/>
    <property type="match status" value="1"/>
</dbReference>
<dbReference type="InterPro" id="IPR001867">
    <property type="entry name" value="OmpR/PhoB-type_DNA-bd"/>
</dbReference>
<keyword evidence="3 5" id="KW-0238">DNA-binding</keyword>
<keyword evidence="2" id="KW-0805">Transcription regulation</keyword>
<dbReference type="AlphaFoldDB" id="A0A852TUA1"/>
<dbReference type="EMBL" id="JACCCC010000001">
    <property type="protein sequence ID" value="NYE48016.1"/>
    <property type="molecule type" value="Genomic_DNA"/>
</dbReference>
<dbReference type="Pfam" id="PF03704">
    <property type="entry name" value="BTAD"/>
    <property type="match status" value="1"/>
</dbReference>
<dbReference type="GO" id="GO:0000160">
    <property type="term" value="P:phosphorelay signal transduction system"/>
    <property type="evidence" value="ECO:0007669"/>
    <property type="project" value="InterPro"/>
</dbReference>
<dbReference type="InterPro" id="IPR005158">
    <property type="entry name" value="BTAD"/>
</dbReference>
<feature type="compositionally biased region" description="Basic and acidic residues" evidence="6">
    <location>
        <begin position="298"/>
        <end position="307"/>
    </location>
</feature>